<evidence type="ECO:0000313" key="2">
    <source>
        <dbReference type="EMBL" id="GAA1670124.1"/>
    </source>
</evidence>
<feature type="transmembrane region" description="Helical" evidence="1">
    <location>
        <begin position="133"/>
        <end position="153"/>
    </location>
</feature>
<proteinExistence type="predicted"/>
<dbReference type="EMBL" id="BAAAPK010000001">
    <property type="protein sequence ID" value="GAA1670124.1"/>
    <property type="molecule type" value="Genomic_DNA"/>
</dbReference>
<gene>
    <name evidence="2" type="ORF">GCM10009807_12810</name>
</gene>
<sequence>MSVPSPPAVPRPRLRRALRLIEAAPAPAALAIGISVFALGVFIVTRPLTSLWLLAIVVGVAAILAGVLDLADSERSRTVWYRIVCVLWIVGGLAVLLFVGRSLEILPAVLAVLLIIGGLGSLAGVLRGRVSERVLSGASGVAQIVFGVLALAWPDLTLLIAAVLFGVRTIVYGGSLVWRAGRRLAGRTPTLSDSGRGPRGRRLVDAGRYALAVVLVVLAGTAWSVNGWLAEGAPVIDAFYNAPADAPDGPGELIRSDAYAGSAPADGTVRRILYSTTDAVGVRAVASALVIIPTDLPPGPRPVVSWNWGTTGVARGCAPSLMDSTATRWAIPAVSEALRRGWVVVASDYTGRGAAGRFPYLIGEGEARSSLDAIRAAGELEDVRLSRDVVVWGHSQGGHAALWTDPVAAEYAPELRILGTAALAPVTDPLAMARELAGRDAGAELSILVSWVLVPYADVYPDVNVEDYVVTSGRSIVREMTQRCLSEPGLFVSAITSLGVSADRPLYPANLTAGALGRRLEQNRAIGPWRGPVLIGWSDQDEVIPSDLPEHFVRDACAAGLPVRWVEFATGDHRSLIVPSSGFLRTLVRWTDDRFSGSDAPASDCARYAVDAEE</sequence>
<accession>A0ABN2GEW4</accession>
<keyword evidence="1" id="KW-0812">Transmembrane</keyword>
<dbReference type="Pfam" id="PF03729">
    <property type="entry name" value="DUF308"/>
    <property type="match status" value="2"/>
</dbReference>
<dbReference type="RefSeq" id="WP_344052770.1">
    <property type="nucleotide sequence ID" value="NZ_BAAAPK010000001.1"/>
</dbReference>
<comment type="caution">
    <text evidence="2">The sequence shown here is derived from an EMBL/GenBank/DDBJ whole genome shotgun (WGS) entry which is preliminary data.</text>
</comment>
<feature type="transmembrane region" description="Helical" evidence="1">
    <location>
        <begin position="20"/>
        <end position="44"/>
    </location>
</feature>
<name>A0ABN2GEW4_9MICO</name>
<keyword evidence="3" id="KW-1185">Reference proteome</keyword>
<evidence type="ECO:0000313" key="3">
    <source>
        <dbReference type="Proteomes" id="UP001500596"/>
    </source>
</evidence>
<dbReference type="InterPro" id="IPR005325">
    <property type="entry name" value="DUF308_memb"/>
</dbReference>
<keyword evidence="1" id="KW-1133">Transmembrane helix</keyword>
<dbReference type="Proteomes" id="UP001500596">
    <property type="component" value="Unassembled WGS sequence"/>
</dbReference>
<feature type="transmembrane region" description="Helical" evidence="1">
    <location>
        <begin position="105"/>
        <end position="126"/>
    </location>
</feature>
<evidence type="ECO:0000256" key="1">
    <source>
        <dbReference type="SAM" id="Phobius"/>
    </source>
</evidence>
<evidence type="ECO:0008006" key="4">
    <source>
        <dbReference type="Google" id="ProtNLM"/>
    </source>
</evidence>
<dbReference type="Pfam" id="PF03583">
    <property type="entry name" value="LIP"/>
    <property type="match status" value="1"/>
</dbReference>
<feature type="transmembrane region" description="Helical" evidence="1">
    <location>
        <begin position="50"/>
        <end position="68"/>
    </location>
</feature>
<dbReference type="SUPFAM" id="SSF53474">
    <property type="entry name" value="alpha/beta-Hydrolases"/>
    <property type="match status" value="1"/>
</dbReference>
<feature type="transmembrane region" description="Helical" evidence="1">
    <location>
        <begin position="209"/>
        <end position="229"/>
    </location>
</feature>
<protein>
    <recommendedName>
        <fullName evidence="4">Lipase</fullName>
    </recommendedName>
</protein>
<feature type="transmembrane region" description="Helical" evidence="1">
    <location>
        <begin position="159"/>
        <end position="178"/>
    </location>
</feature>
<organism evidence="2 3">
    <name type="scientific">Microbacterium lacus</name>
    <dbReference type="NCBI Taxonomy" id="415217"/>
    <lineage>
        <taxon>Bacteria</taxon>
        <taxon>Bacillati</taxon>
        <taxon>Actinomycetota</taxon>
        <taxon>Actinomycetes</taxon>
        <taxon>Micrococcales</taxon>
        <taxon>Microbacteriaceae</taxon>
        <taxon>Microbacterium</taxon>
    </lineage>
</organism>
<dbReference type="InterPro" id="IPR029058">
    <property type="entry name" value="AB_hydrolase_fold"/>
</dbReference>
<dbReference type="PANTHER" id="PTHR34853:SF1">
    <property type="entry name" value="LIPASE 5"/>
    <property type="match status" value="1"/>
</dbReference>
<feature type="transmembrane region" description="Helical" evidence="1">
    <location>
        <begin position="80"/>
        <end position="99"/>
    </location>
</feature>
<reference evidence="2 3" key="1">
    <citation type="journal article" date="2019" name="Int. J. Syst. Evol. Microbiol.">
        <title>The Global Catalogue of Microorganisms (GCM) 10K type strain sequencing project: providing services to taxonomists for standard genome sequencing and annotation.</title>
        <authorList>
            <consortium name="The Broad Institute Genomics Platform"/>
            <consortium name="The Broad Institute Genome Sequencing Center for Infectious Disease"/>
            <person name="Wu L."/>
            <person name="Ma J."/>
        </authorList>
    </citation>
    <scope>NUCLEOTIDE SEQUENCE [LARGE SCALE GENOMIC DNA]</scope>
    <source>
        <strain evidence="2 3">JCM 15575</strain>
    </source>
</reference>
<dbReference type="Gene3D" id="1.10.260.130">
    <property type="match status" value="1"/>
</dbReference>
<dbReference type="PANTHER" id="PTHR34853">
    <property type="match status" value="1"/>
</dbReference>
<keyword evidence="1" id="KW-0472">Membrane</keyword>
<dbReference type="Gene3D" id="3.40.50.1820">
    <property type="entry name" value="alpha/beta hydrolase"/>
    <property type="match status" value="1"/>
</dbReference>
<dbReference type="InterPro" id="IPR005152">
    <property type="entry name" value="Lipase_secreted"/>
</dbReference>